<keyword evidence="2" id="KW-1185">Reference proteome</keyword>
<protein>
    <submittedName>
        <fullName evidence="1">Uncharacterized protein</fullName>
    </submittedName>
</protein>
<accession>A0ABR2M8I5</accession>
<evidence type="ECO:0000313" key="1">
    <source>
        <dbReference type="EMBL" id="KAK8960331.1"/>
    </source>
</evidence>
<comment type="caution">
    <text evidence="1">The sequence shown here is derived from an EMBL/GenBank/DDBJ whole genome shotgun (WGS) entry which is preliminary data.</text>
</comment>
<dbReference type="EMBL" id="JBBWWR010000010">
    <property type="protein sequence ID" value="KAK8960331.1"/>
    <property type="molecule type" value="Genomic_DNA"/>
</dbReference>
<evidence type="ECO:0000313" key="2">
    <source>
        <dbReference type="Proteomes" id="UP001412067"/>
    </source>
</evidence>
<name>A0ABR2M8I5_9ASPA</name>
<sequence length="73" mass="8196">MCREGHADYIGTSLEIDMVVDEEKAILDSQASKVVENMKSALRLRFLRWLLSKNEIPPIEAAIKADVIVVLLV</sequence>
<organism evidence="1 2">
    <name type="scientific">Platanthera guangdongensis</name>
    <dbReference type="NCBI Taxonomy" id="2320717"/>
    <lineage>
        <taxon>Eukaryota</taxon>
        <taxon>Viridiplantae</taxon>
        <taxon>Streptophyta</taxon>
        <taxon>Embryophyta</taxon>
        <taxon>Tracheophyta</taxon>
        <taxon>Spermatophyta</taxon>
        <taxon>Magnoliopsida</taxon>
        <taxon>Liliopsida</taxon>
        <taxon>Asparagales</taxon>
        <taxon>Orchidaceae</taxon>
        <taxon>Orchidoideae</taxon>
        <taxon>Orchideae</taxon>
        <taxon>Orchidinae</taxon>
        <taxon>Platanthera</taxon>
    </lineage>
</organism>
<proteinExistence type="predicted"/>
<dbReference type="Proteomes" id="UP001412067">
    <property type="component" value="Unassembled WGS sequence"/>
</dbReference>
<gene>
    <name evidence="1" type="ORF">KSP40_PGU015224</name>
</gene>
<reference evidence="1 2" key="1">
    <citation type="journal article" date="2022" name="Nat. Plants">
        <title>Genomes of leafy and leafless Platanthera orchids illuminate the evolution of mycoheterotrophy.</title>
        <authorList>
            <person name="Li M.H."/>
            <person name="Liu K.W."/>
            <person name="Li Z."/>
            <person name="Lu H.C."/>
            <person name="Ye Q.L."/>
            <person name="Zhang D."/>
            <person name="Wang J.Y."/>
            <person name="Li Y.F."/>
            <person name="Zhong Z.M."/>
            <person name="Liu X."/>
            <person name="Yu X."/>
            <person name="Liu D.K."/>
            <person name="Tu X.D."/>
            <person name="Liu B."/>
            <person name="Hao Y."/>
            <person name="Liao X.Y."/>
            <person name="Jiang Y.T."/>
            <person name="Sun W.H."/>
            <person name="Chen J."/>
            <person name="Chen Y.Q."/>
            <person name="Ai Y."/>
            <person name="Zhai J.W."/>
            <person name="Wu S.S."/>
            <person name="Zhou Z."/>
            <person name="Hsiao Y.Y."/>
            <person name="Wu W.L."/>
            <person name="Chen Y.Y."/>
            <person name="Lin Y.F."/>
            <person name="Hsu J.L."/>
            <person name="Li C.Y."/>
            <person name="Wang Z.W."/>
            <person name="Zhao X."/>
            <person name="Zhong W.Y."/>
            <person name="Ma X.K."/>
            <person name="Ma L."/>
            <person name="Huang J."/>
            <person name="Chen G.Z."/>
            <person name="Huang M.Z."/>
            <person name="Huang L."/>
            <person name="Peng D.H."/>
            <person name="Luo Y.B."/>
            <person name="Zou S.Q."/>
            <person name="Chen S.P."/>
            <person name="Lan S."/>
            <person name="Tsai W.C."/>
            <person name="Van de Peer Y."/>
            <person name="Liu Z.J."/>
        </authorList>
    </citation>
    <scope>NUCLEOTIDE SEQUENCE [LARGE SCALE GENOMIC DNA]</scope>
    <source>
        <strain evidence="1">Lor288</strain>
    </source>
</reference>